<evidence type="ECO:0000256" key="1">
    <source>
        <dbReference type="SAM" id="MobiDB-lite"/>
    </source>
</evidence>
<reference evidence="2" key="1">
    <citation type="submission" date="2021-03" db="EMBL/GenBank/DDBJ databases">
        <title>Draft genome sequence of rust myrtle Austropuccinia psidii MF-1, a brazilian biotype.</title>
        <authorList>
            <person name="Quecine M.C."/>
            <person name="Pachon D.M.R."/>
            <person name="Bonatelli M.L."/>
            <person name="Correr F.H."/>
            <person name="Franceschini L.M."/>
            <person name="Leite T.F."/>
            <person name="Margarido G.R.A."/>
            <person name="Almeida C.A."/>
            <person name="Ferrarezi J.A."/>
            <person name="Labate C.A."/>
        </authorList>
    </citation>
    <scope>NUCLEOTIDE SEQUENCE</scope>
    <source>
        <strain evidence="2">MF-1</strain>
    </source>
</reference>
<name>A0A9Q3IX99_9BASI</name>
<feature type="region of interest" description="Disordered" evidence="1">
    <location>
        <begin position="93"/>
        <end position="115"/>
    </location>
</feature>
<protein>
    <submittedName>
        <fullName evidence="2">Uncharacterized protein</fullName>
    </submittedName>
</protein>
<keyword evidence="3" id="KW-1185">Reference proteome</keyword>
<dbReference type="EMBL" id="AVOT02057660">
    <property type="protein sequence ID" value="MBW0551727.1"/>
    <property type="molecule type" value="Genomic_DNA"/>
</dbReference>
<sequence length="130" mass="14137">MECNCISAVMPIFNVQPKTMDPSTPDPIPSSISRQNTQISVPDLTAIVSPTYPNTHSSLVISGSFCTNGPVILPSVHVSFQHKRTLYGQPTAYKSTPLRVPSSSDSNTKLGSNLFGSDSRIYHPMELDEK</sequence>
<accession>A0A9Q3IX99</accession>
<evidence type="ECO:0000313" key="3">
    <source>
        <dbReference type="Proteomes" id="UP000765509"/>
    </source>
</evidence>
<evidence type="ECO:0000313" key="2">
    <source>
        <dbReference type="EMBL" id="MBW0551727.1"/>
    </source>
</evidence>
<gene>
    <name evidence="2" type="ORF">O181_091442</name>
</gene>
<comment type="caution">
    <text evidence="2">The sequence shown here is derived from an EMBL/GenBank/DDBJ whole genome shotgun (WGS) entry which is preliminary data.</text>
</comment>
<dbReference type="AlphaFoldDB" id="A0A9Q3IX99"/>
<proteinExistence type="predicted"/>
<feature type="compositionally biased region" description="Polar residues" evidence="1">
    <location>
        <begin position="101"/>
        <end position="115"/>
    </location>
</feature>
<dbReference type="Proteomes" id="UP000765509">
    <property type="component" value="Unassembled WGS sequence"/>
</dbReference>
<organism evidence="2 3">
    <name type="scientific">Austropuccinia psidii MF-1</name>
    <dbReference type="NCBI Taxonomy" id="1389203"/>
    <lineage>
        <taxon>Eukaryota</taxon>
        <taxon>Fungi</taxon>
        <taxon>Dikarya</taxon>
        <taxon>Basidiomycota</taxon>
        <taxon>Pucciniomycotina</taxon>
        <taxon>Pucciniomycetes</taxon>
        <taxon>Pucciniales</taxon>
        <taxon>Sphaerophragmiaceae</taxon>
        <taxon>Austropuccinia</taxon>
    </lineage>
</organism>